<dbReference type="GO" id="GO:0032259">
    <property type="term" value="P:methylation"/>
    <property type="evidence" value="ECO:0007669"/>
    <property type="project" value="UniProtKB-KW"/>
</dbReference>
<organism evidence="6 7">
    <name type="scientific">Kineococcus endophyticus</name>
    <dbReference type="NCBI Taxonomy" id="1181883"/>
    <lineage>
        <taxon>Bacteria</taxon>
        <taxon>Bacillati</taxon>
        <taxon>Actinomycetota</taxon>
        <taxon>Actinomycetes</taxon>
        <taxon>Kineosporiales</taxon>
        <taxon>Kineosporiaceae</taxon>
        <taxon>Kineococcus</taxon>
    </lineage>
</organism>
<dbReference type="InterPro" id="IPR002052">
    <property type="entry name" value="DNA_methylase_N6_adenine_CS"/>
</dbReference>
<evidence type="ECO:0000256" key="5">
    <source>
        <dbReference type="ARBA" id="ARBA00047942"/>
    </source>
</evidence>
<dbReference type="GO" id="GO:0008168">
    <property type="term" value="F:methyltransferase activity"/>
    <property type="evidence" value="ECO:0007669"/>
    <property type="project" value="UniProtKB-KW"/>
</dbReference>
<comment type="catalytic activity">
    <reaction evidence="5">
        <text>a 2'-deoxyadenosine in DNA + S-adenosyl-L-methionine = an N(6)-methyl-2'-deoxyadenosine in DNA + S-adenosyl-L-homocysteine + H(+)</text>
        <dbReference type="Rhea" id="RHEA:15197"/>
        <dbReference type="Rhea" id="RHEA-COMP:12418"/>
        <dbReference type="Rhea" id="RHEA-COMP:12419"/>
        <dbReference type="ChEBI" id="CHEBI:15378"/>
        <dbReference type="ChEBI" id="CHEBI:57856"/>
        <dbReference type="ChEBI" id="CHEBI:59789"/>
        <dbReference type="ChEBI" id="CHEBI:90615"/>
        <dbReference type="ChEBI" id="CHEBI:90616"/>
        <dbReference type="EC" id="2.1.1.72"/>
    </reaction>
</comment>
<gene>
    <name evidence="6" type="ORF">AB1207_07100</name>
</gene>
<accession>A0ABV3P4G6</accession>
<evidence type="ECO:0000256" key="4">
    <source>
        <dbReference type="ARBA" id="ARBA00022691"/>
    </source>
</evidence>
<proteinExistence type="predicted"/>
<evidence type="ECO:0000256" key="1">
    <source>
        <dbReference type="ARBA" id="ARBA00011900"/>
    </source>
</evidence>
<dbReference type="PRINTS" id="PR00505">
    <property type="entry name" value="D12N6MTFRASE"/>
</dbReference>
<dbReference type="RefSeq" id="WP_367637237.1">
    <property type="nucleotide sequence ID" value="NZ_JBFNQN010000004.1"/>
</dbReference>
<evidence type="ECO:0000313" key="6">
    <source>
        <dbReference type="EMBL" id="MEW9264508.1"/>
    </source>
</evidence>
<evidence type="ECO:0000313" key="7">
    <source>
        <dbReference type="Proteomes" id="UP001555826"/>
    </source>
</evidence>
<dbReference type="Pfam" id="PF02086">
    <property type="entry name" value="MethyltransfD12"/>
    <property type="match status" value="1"/>
</dbReference>
<dbReference type="EMBL" id="JBFNQN010000004">
    <property type="protein sequence ID" value="MEW9264508.1"/>
    <property type="molecule type" value="Genomic_DNA"/>
</dbReference>
<sequence>MIKYLGSKRRLVPVLGELFAGSGARTGLDLFTGTTRVAQEMCRRGMDVTAVDTASYSEVLAQCYVEADADTVDAAEVAGALDRLACLEPVRGYVTEVFCERSRYFQPRNGMRIDAVRQGIDDLYGDSPLRSLLLTSLLRAADAVDSTVGVQMAYLKEWSRRSARELVLRPPVLTPGAGRAVRADAASVVDDLPHVDVAYLDPPYNKHRYFANYHVWETLVRWDRPEPYGVAAKRADCRDAVSRSVFNGRRTMPAALAETVRRVRADTVVLSFSDEGYVALPDLVEMCRARGQDVRTLSFESDRYVGAKIGIHNRAGEKVGSVGRLRNVEHLVLAGDGDRLDAMVARVAALQEA</sequence>
<evidence type="ECO:0000256" key="3">
    <source>
        <dbReference type="ARBA" id="ARBA00022679"/>
    </source>
</evidence>
<dbReference type="Proteomes" id="UP001555826">
    <property type="component" value="Unassembled WGS sequence"/>
</dbReference>
<keyword evidence="2 6" id="KW-0489">Methyltransferase</keyword>
<keyword evidence="7" id="KW-1185">Reference proteome</keyword>
<dbReference type="SUPFAM" id="SSF53335">
    <property type="entry name" value="S-adenosyl-L-methionine-dependent methyltransferases"/>
    <property type="match status" value="1"/>
</dbReference>
<name>A0ABV3P4G6_9ACTN</name>
<dbReference type="InterPro" id="IPR029063">
    <property type="entry name" value="SAM-dependent_MTases_sf"/>
</dbReference>
<reference evidence="6 7" key="1">
    <citation type="submission" date="2024-07" db="EMBL/GenBank/DDBJ databases">
        <authorList>
            <person name="Thanompreechachai J."/>
            <person name="Duangmal K."/>
        </authorList>
    </citation>
    <scope>NUCLEOTIDE SEQUENCE [LARGE SCALE GENOMIC DNA]</scope>
    <source>
        <strain evidence="6 7">KCTC 19886</strain>
    </source>
</reference>
<keyword evidence="3" id="KW-0808">Transferase</keyword>
<dbReference type="PROSITE" id="PS00092">
    <property type="entry name" value="N6_MTASE"/>
    <property type="match status" value="1"/>
</dbReference>
<dbReference type="InterPro" id="IPR012327">
    <property type="entry name" value="MeTrfase_D12"/>
</dbReference>
<evidence type="ECO:0000256" key="2">
    <source>
        <dbReference type="ARBA" id="ARBA00022603"/>
    </source>
</evidence>
<keyword evidence="4" id="KW-0949">S-adenosyl-L-methionine</keyword>
<comment type="caution">
    <text evidence="6">The sequence shown here is derived from an EMBL/GenBank/DDBJ whole genome shotgun (WGS) entry which is preliminary data.</text>
</comment>
<dbReference type="EC" id="2.1.1.72" evidence="1"/>
<protein>
    <recommendedName>
        <fullName evidence="1">site-specific DNA-methyltransferase (adenine-specific)</fullName>
        <ecNumber evidence="1">2.1.1.72</ecNumber>
    </recommendedName>
</protein>